<protein>
    <recommendedName>
        <fullName evidence="2">Xaa-Pro dipeptidyl-peptidase-like domain-containing protein</fullName>
    </recommendedName>
</protein>
<evidence type="ECO:0000256" key="1">
    <source>
        <dbReference type="SAM" id="MobiDB-lite"/>
    </source>
</evidence>
<feature type="domain" description="Xaa-Pro dipeptidyl-peptidase-like" evidence="2">
    <location>
        <begin position="3"/>
        <end position="124"/>
    </location>
</feature>
<evidence type="ECO:0000259" key="2">
    <source>
        <dbReference type="Pfam" id="PF02129"/>
    </source>
</evidence>
<dbReference type="PANTHER" id="PTHR43358:SF4">
    <property type="entry name" value="ALPHA_BETA HYDROLASE FOLD-1 DOMAIN-CONTAINING PROTEIN"/>
    <property type="match status" value="1"/>
</dbReference>
<dbReference type="SUPFAM" id="SSF53474">
    <property type="entry name" value="alpha/beta-Hydrolases"/>
    <property type="match status" value="1"/>
</dbReference>
<sequence length="342" mass="38329">MRGMELVCSWYRPQESQRLPCVVYLHGNRGSRYDALEALFLLGHGFSLFSFDASGSGLSDGEYISLGFYERQDLAAVVEYLSAQKDVDGIALWGRSMGAVTSIMYAAKDDSIKCIVCDSPFSTLRLVIRDLVKRYAWRRIPSKFVDGIVDRLRERIARRAAFDIDDLDTLKYASECVVPAFIFHGREDDFVVPAHSISVSDCFKGLCLHELVKGGHNDERDETVRDTIVSFLKLFLVLKSKREQPTAEEIAALKRDEAGLQNSEGQSVAEREKLHLPSENTPPENKTQNICAGAECEGMGHRGPRSVFLDPISFKRPHLINVTSTHTSDEPKESPHTSLNTR</sequence>
<dbReference type="Pfam" id="PF02129">
    <property type="entry name" value="Peptidase_S15"/>
    <property type="match status" value="1"/>
</dbReference>
<accession>G0TWJ6</accession>
<dbReference type="InterPro" id="IPR000383">
    <property type="entry name" value="Xaa-Pro-like_dom"/>
</dbReference>
<proteinExistence type="predicted"/>
<dbReference type="EMBL" id="HE573022">
    <property type="protein sequence ID" value="CCC48334.1"/>
    <property type="molecule type" value="Genomic_DNA"/>
</dbReference>
<gene>
    <name evidence="3" type="ORF">TVY486_0601250</name>
</gene>
<name>G0TWJ6_TRYVY</name>
<dbReference type="AlphaFoldDB" id="G0TWJ6"/>
<dbReference type="GO" id="GO:0016787">
    <property type="term" value="F:hydrolase activity"/>
    <property type="evidence" value="ECO:0007669"/>
    <property type="project" value="InterPro"/>
</dbReference>
<reference evidence="3" key="1">
    <citation type="journal article" date="2012" name="Proc. Natl. Acad. Sci. U.S.A.">
        <title>Antigenic diversity is generated by distinct evolutionary mechanisms in African trypanosome species.</title>
        <authorList>
            <person name="Jackson A.P."/>
            <person name="Berry A."/>
            <person name="Aslett M."/>
            <person name="Allison H.C."/>
            <person name="Burton P."/>
            <person name="Vavrova-Anderson J."/>
            <person name="Brown R."/>
            <person name="Browne H."/>
            <person name="Corton N."/>
            <person name="Hauser H."/>
            <person name="Gamble J."/>
            <person name="Gilderthorp R."/>
            <person name="Marcello L."/>
            <person name="McQuillan J."/>
            <person name="Otto T.D."/>
            <person name="Quail M.A."/>
            <person name="Sanders M.J."/>
            <person name="van Tonder A."/>
            <person name="Ginger M.L."/>
            <person name="Field M.C."/>
            <person name="Barry J.D."/>
            <person name="Hertz-Fowler C."/>
            <person name="Berriman M."/>
        </authorList>
    </citation>
    <scope>NUCLEOTIDE SEQUENCE</scope>
    <source>
        <strain evidence="3">Y486</strain>
    </source>
</reference>
<dbReference type="Gene3D" id="3.40.50.1820">
    <property type="entry name" value="alpha/beta hydrolase"/>
    <property type="match status" value="1"/>
</dbReference>
<feature type="region of interest" description="Disordered" evidence="1">
    <location>
        <begin position="258"/>
        <end position="288"/>
    </location>
</feature>
<dbReference type="InterPro" id="IPR029058">
    <property type="entry name" value="AB_hydrolase_fold"/>
</dbReference>
<dbReference type="PANTHER" id="PTHR43358">
    <property type="entry name" value="ALPHA/BETA-HYDROLASE"/>
    <property type="match status" value="1"/>
</dbReference>
<dbReference type="VEuPathDB" id="TriTrypDB:TvY486_0601250"/>
<feature type="region of interest" description="Disordered" evidence="1">
    <location>
        <begin position="320"/>
        <end position="342"/>
    </location>
</feature>
<dbReference type="InterPro" id="IPR052920">
    <property type="entry name" value="DNA-binding_regulatory"/>
</dbReference>
<evidence type="ECO:0000313" key="3">
    <source>
        <dbReference type="EMBL" id="CCC48334.1"/>
    </source>
</evidence>
<feature type="compositionally biased region" description="Polar residues" evidence="1">
    <location>
        <begin position="278"/>
        <end position="288"/>
    </location>
</feature>
<organism evidence="3">
    <name type="scientific">Trypanosoma vivax (strain Y486)</name>
    <dbReference type="NCBI Taxonomy" id="1055687"/>
    <lineage>
        <taxon>Eukaryota</taxon>
        <taxon>Discoba</taxon>
        <taxon>Euglenozoa</taxon>
        <taxon>Kinetoplastea</taxon>
        <taxon>Metakinetoplastina</taxon>
        <taxon>Trypanosomatida</taxon>
        <taxon>Trypanosomatidae</taxon>
        <taxon>Trypanosoma</taxon>
        <taxon>Duttonella</taxon>
    </lineage>
</organism>